<dbReference type="EMBL" id="RBNI01008352">
    <property type="protein sequence ID" value="RUP44773.1"/>
    <property type="molecule type" value="Genomic_DNA"/>
</dbReference>
<accession>A0A433D1S5</accession>
<reference evidence="1 2" key="1">
    <citation type="journal article" date="2018" name="New Phytol.">
        <title>Phylogenomics of Endogonaceae and evolution of mycorrhizas within Mucoromycota.</title>
        <authorList>
            <person name="Chang Y."/>
            <person name="Desiro A."/>
            <person name="Na H."/>
            <person name="Sandor L."/>
            <person name="Lipzen A."/>
            <person name="Clum A."/>
            <person name="Barry K."/>
            <person name="Grigoriev I.V."/>
            <person name="Martin F.M."/>
            <person name="Stajich J.E."/>
            <person name="Smith M.E."/>
            <person name="Bonito G."/>
            <person name="Spatafora J.W."/>
        </authorList>
    </citation>
    <scope>NUCLEOTIDE SEQUENCE [LARGE SCALE GENOMIC DNA]</scope>
    <source>
        <strain evidence="1 2">GMNB39</strain>
    </source>
</reference>
<evidence type="ECO:0000313" key="1">
    <source>
        <dbReference type="EMBL" id="RUP44773.1"/>
    </source>
</evidence>
<gene>
    <name evidence="1" type="ORF">BC936DRAFT_149030</name>
</gene>
<evidence type="ECO:0000313" key="2">
    <source>
        <dbReference type="Proteomes" id="UP000268093"/>
    </source>
</evidence>
<sequence>MPMIQPTITYVIQGNPIFKNMRTDVVNQRGQTLYHRSRDITLGSVQDRMKNEQGQVLWEMHKPMLSWSMNIKSQVFNTEITLHLYGILKIGYDFTLNGQRYKIKKLSALFGQDFHLINAASQEPLFTFEWAYLSMGKRGDLHMFPEAMQRYGVEESFLCALALVYLDILEDNRN</sequence>
<organism evidence="1 2">
    <name type="scientific">Jimgerdemannia flammicorona</name>
    <dbReference type="NCBI Taxonomy" id="994334"/>
    <lineage>
        <taxon>Eukaryota</taxon>
        <taxon>Fungi</taxon>
        <taxon>Fungi incertae sedis</taxon>
        <taxon>Mucoromycota</taxon>
        <taxon>Mucoromycotina</taxon>
        <taxon>Endogonomycetes</taxon>
        <taxon>Endogonales</taxon>
        <taxon>Endogonaceae</taxon>
        <taxon>Jimgerdemannia</taxon>
    </lineage>
</organism>
<protein>
    <submittedName>
        <fullName evidence="1">Uncharacterized protein</fullName>
    </submittedName>
</protein>
<proteinExistence type="predicted"/>
<name>A0A433D1S5_9FUNG</name>
<comment type="caution">
    <text evidence="1">The sequence shown here is derived from an EMBL/GenBank/DDBJ whole genome shotgun (WGS) entry which is preliminary data.</text>
</comment>
<keyword evidence="2" id="KW-1185">Reference proteome</keyword>
<dbReference type="Proteomes" id="UP000268093">
    <property type="component" value="Unassembled WGS sequence"/>
</dbReference>